<proteinExistence type="predicted"/>
<evidence type="ECO:0000313" key="2">
    <source>
        <dbReference type="Proteomes" id="UP000503509"/>
    </source>
</evidence>
<dbReference type="Proteomes" id="UP000503509">
    <property type="component" value="Genome"/>
</dbReference>
<evidence type="ECO:0000313" key="1">
    <source>
        <dbReference type="EMBL" id="QAT90384.1"/>
    </source>
</evidence>
<dbReference type="RefSeq" id="YP_010086516.1">
    <property type="nucleotide sequence ID" value="NC_055455.1"/>
</dbReference>
<dbReference type="GeneID" id="65101693"/>
<name>A0A410S7T1_9ABAC</name>
<sequence length="657" mass="78982">MDFIKRFLNFIRQFFFKNQKEEKVWIDWNKARREYEEKYRQKKSKLNIEKAPYVSYYEDDLFDFKNQLPIDDGSDATKDFNFDTLKVKDLYRNKKEIVAFLKCKQSVSCEDIEKLVNMRDRMLKIKKPIEKFAIQNQTITDPKKFIESLKKTEFYRSHNFGCVSYLYKDLNAYIDTLVEFINSDDKKSFDFNERYASIYNKTTSNDNNNNNDDDIDPAVCLYDLYDENDFNEVVVIFNEKTKLDLGTKKYAEALEFPFYFNISIYTDCYMSLGEFFKLYNVTKCCSIVLMSKYDKFNDYMIYKTFFGEQRVPVNMGLLYYILYKNTIELPQNVRKTFQNYVIHRLNTTKCTLALSKSNFYPQIQVPLPNALFYSCYISTIIFQGHEIHLYQERLKELHPYFKDMFAMLKMCNFNVCYYHIKERAKHIYLYQSIDGYVYQIINTSYETTNRDYYSIRKLKPRAAVKYLDKIFNDIDITLSDHVKCYYSYDGYMPGSEQIHPRTMRPRVVIESNDNNVVCSYEELRKAVLEVTINNNGTFTYSKLENKKLDMSRVVPLYKLFQNYVFKKKRYPKLCDYQKYVVRRLLLESEKICLFDENIEVYVDNVYKNYMEFLNKYDVKEFIEACSKSAKLKDRIAIEGYSDDVYVYVKNVVCNWVQ</sequence>
<organism evidence="1 2">
    <name type="scientific">Spodoptera exempta nucleopolyhedrovirus</name>
    <dbReference type="NCBI Taxonomy" id="1242863"/>
    <lineage>
        <taxon>Viruses</taxon>
        <taxon>Viruses incertae sedis</taxon>
        <taxon>Naldaviricetes</taxon>
        <taxon>Lefavirales</taxon>
        <taxon>Baculoviridae</taxon>
        <taxon>Alphabaculovirus</taxon>
        <taxon>Alphabaculovirus spexemptae</taxon>
    </lineage>
</organism>
<keyword evidence="2" id="KW-1185">Reference proteome</keyword>
<dbReference type="EMBL" id="MH717816">
    <property type="protein sequence ID" value="QAT90384.1"/>
    <property type="molecule type" value="Genomic_DNA"/>
</dbReference>
<dbReference type="KEGG" id="vg:65101693"/>
<reference evidence="1 2" key="1">
    <citation type="submission" date="2018-08" db="EMBL/GenBank/DDBJ databases">
        <title>Sequence analysis of the African armyworm, Spodoptera exempta nucleopolyhedrovirus.</title>
        <authorList>
            <person name="Escasa S.R."/>
            <person name="Mowery J.D."/>
            <person name="Bauchan G.R."/>
            <person name="Harrison R.L."/>
            <person name="Cory J.S."/>
        </authorList>
    </citation>
    <scope>NUCLEOTIDE SEQUENCE [LARGE SCALE GENOMIC DNA]</scope>
    <source>
        <strain evidence="1 2">244.1</strain>
    </source>
</reference>
<gene>
    <name evidence="1" type="primary">p94</name>
</gene>
<accession>A0A410S7T1</accession>
<protein>
    <submittedName>
        <fullName evidence="1">P94</fullName>
    </submittedName>
</protein>